<evidence type="ECO:0008006" key="3">
    <source>
        <dbReference type="Google" id="ProtNLM"/>
    </source>
</evidence>
<keyword evidence="2" id="KW-1185">Reference proteome</keyword>
<accession>A0ABX8CHV6</accession>
<dbReference type="Proteomes" id="UP000683310">
    <property type="component" value="Chromosome"/>
</dbReference>
<sequence length="309" mass="34719">MGSPLRVLSLGAGVQSTTLLLLIAHGELPMIDAAIFADTGWEPEAVYRHLERLEHEIAEPAGIPLYRVSNADIRRDALDPQTRFAQMPLYVLGPDGSHGMLRRQCTDLYKITPIRRKVRELLGYPDTRRVPAGVYAEQLVGISLDESWRASRADYDVSYSRSRFPLLFLTGGTGRTARGWTRTDCQRYLSAHGYADTPRSSCRGCPYHSNAFWRTMRDDRPREWADAVEFDHLIRNGGARANANGHLLRGLAYLHRSRVPLDQAPIDRRTRTELRDAQGELFDALADQDNERGCSPFACRGDDHDSAAA</sequence>
<dbReference type="SUPFAM" id="SSF52402">
    <property type="entry name" value="Adenine nucleotide alpha hydrolases-like"/>
    <property type="match status" value="1"/>
</dbReference>
<evidence type="ECO:0000313" key="1">
    <source>
        <dbReference type="EMBL" id="QVI19549.1"/>
    </source>
</evidence>
<gene>
    <name evidence="1" type="ORF">KHQ06_24640</name>
</gene>
<dbReference type="InterPro" id="IPR014729">
    <property type="entry name" value="Rossmann-like_a/b/a_fold"/>
</dbReference>
<organism evidence="1 2">
    <name type="scientific">Nocardia tengchongensis</name>
    <dbReference type="NCBI Taxonomy" id="2055889"/>
    <lineage>
        <taxon>Bacteria</taxon>
        <taxon>Bacillati</taxon>
        <taxon>Actinomycetota</taxon>
        <taxon>Actinomycetes</taxon>
        <taxon>Mycobacteriales</taxon>
        <taxon>Nocardiaceae</taxon>
        <taxon>Nocardia</taxon>
    </lineage>
</organism>
<proteinExistence type="predicted"/>
<protein>
    <recommendedName>
        <fullName evidence="3">3'-phosphoadenosine 5'-phosphosulfate sulfotransferase (PAPS reductase)/FAD synthetase</fullName>
    </recommendedName>
</protein>
<dbReference type="EMBL" id="CP074371">
    <property type="protein sequence ID" value="QVI19549.1"/>
    <property type="molecule type" value="Genomic_DNA"/>
</dbReference>
<dbReference type="RefSeq" id="WP_213555581.1">
    <property type="nucleotide sequence ID" value="NZ_JBHZDI010000038.1"/>
</dbReference>
<reference evidence="1 2" key="1">
    <citation type="submission" date="2021-04" db="EMBL/GenBank/DDBJ databases">
        <title>Nocardia tengchongensis.</title>
        <authorList>
            <person name="Zhuang k."/>
            <person name="Ran Y."/>
            <person name="Li W."/>
        </authorList>
    </citation>
    <scope>NUCLEOTIDE SEQUENCE [LARGE SCALE GENOMIC DNA]</scope>
    <source>
        <strain evidence="1 2">CFH S0057</strain>
    </source>
</reference>
<dbReference type="Gene3D" id="3.40.50.620">
    <property type="entry name" value="HUPs"/>
    <property type="match status" value="1"/>
</dbReference>
<evidence type="ECO:0000313" key="2">
    <source>
        <dbReference type="Proteomes" id="UP000683310"/>
    </source>
</evidence>
<name>A0ABX8CHV6_9NOCA</name>